<evidence type="ECO:0000256" key="9">
    <source>
        <dbReference type="ARBA" id="ARBA00023237"/>
    </source>
</evidence>
<dbReference type="InterPro" id="IPR036942">
    <property type="entry name" value="Beta-barrel_TonB_sf"/>
</dbReference>
<sequence length="1103" mass="121660">MMRYFKRAILIASAALCFNLSAFSQDITLKANNVTVKEAMEQLKKSSGYSFVFSSADVNTKKRISISVEDAGIEEVIKQILQGQSGFSYEIQGKKIIIKKAQTGTASSAQEGKVRGRIVDATGEPVIGATVREQGTSNGTTTDIDGNFTLDVAPNANLEVSYIGYQTQVLKAQSGKMLAVTLKEDTQLLDEVVVIGYGTTTRKDFTGSVSSMKLENSPVALVANTNALETLKGSVGGLDIGATNTAGGQPSMLVRGQNSISGNNDPLLIVDGVIFLGSLNDINPNDIATIDVLKDATSAAAYGSRSANGVIAITTKRGKSGKPVINLNMTGTMQSWHRQPEFMNGKDYLQMLHDKNGTTVESLSAQQRANYEAGHETNWLDEISRTGWLQDYQVSVSGAGEKMNYYMSTSYTDNQGIIIGDDFSRFTMMAKISTDITDWLEVGADASYSYSDYSGAGAEYNRAVLLGPYDVMYRKGTDLLERFPLGSNEFENPLWKDQSGTYDNLDTRRTFRINAHAVVKLPWVKGLSYRFNYSAYMNVNDGAEFYHEGYYAPLGAYDDDSRYSAETVYSKLGSTNGYYQNTRANSWVVDNILNYKNTFGKHTIDLTAVATRDSKFDRWDKMEGRDYVANGNTNLGYNGLQYATTQKTTTGITRRRNAGYFARASYSFDDAYYLTASYRRDGASVFGADNKWGNFYAFGGAWRVTHEKFMEKVRFLNDLKLKLSWGRNGNQGIDPYGTLSEAVIGPGGGIAYPFGNSTVPSFGIKQNSLGNSGLGWETTNSWNFGFESAWLNNRLFVNMDVYLSRTTDQIFNRTIPSMTGFDSMKSTMGEVANRGVEFSIHSVNIENKDWRWDTNLTFWLNRNELVHLYGEDLDGDGREDDDLGNNLFIGHSIHSIYGYKVAGIVQKDDTEYIQANGATPGNPKYVDVDGNGTIGVEDRTILGTSDPRFKMSLSNTLSWKNFELYFMLTGTFGGNGYYVSENAPAFLAGGGGGGAYSNNMYIPYWTEERPSNKYPAANFSGDGRFKGLQSRAFVRLQDITLSYTFNSAKIKNFGINNLRVFFTGKNLFTITGWENGDPELGNTILSSTYPISTNLSLGANISF</sequence>
<dbReference type="Pfam" id="PF07660">
    <property type="entry name" value="STN"/>
    <property type="match status" value="1"/>
</dbReference>
<keyword evidence="6" id="KW-0408">Iron</keyword>
<dbReference type="InterPro" id="IPR023997">
    <property type="entry name" value="TonB-dep_OMP_SusC/RagA_CS"/>
</dbReference>
<feature type="chain" id="PRO_5012215266" evidence="12">
    <location>
        <begin position="25"/>
        <end position="1103"/>
    </location>
</feature>
<evidence type="ECO:0000256" key="4">
    <source>
        <dbReference type="ARBA" id="ARBA00022496"/>
    </source>
</evidence>
<comment type="similarity">
    <text evidence="10 11">Belongs to the TonB-dependent receptor family.</text>
</comment>
<dbReference type="EMBL" id="NFHS01000002">
    <property type="protein sequence ID" value="OUN56155.1"/>
    <property type="molecule type" value="Genomic_DNA"/>
</dbReference>
<dbReference type="InterPro" id="IPR037066">
    <property type="entry name" value="Plug_dom_sf"/>
</dbReference>
<dbReference type="InterPro" id="IPR039426">
    <property type="entry name" value="TonB-dep_rcpt-like"/>
</dbReference>
<dbReference type="Pfam" id="PF13715">
    <property type="entry name" value="CarbopepD_reg_2"/>
    <property type="match status" value="1"/>
</dbReference>
<feature type="domain" description="Secretin/TonB short N-terminal" evidence="13">
    <location>
        <begin position="49"/>
        <end position="101"/>
    </location>
</feature>
<keyword evidence="2 10" id="KW-0813">Transport</keyword>
<evidence type="ECO:0000256" key="6">
    <source>
        <dbReference type="ARBA" id="ARBA00023004"/>
    </source>
</evidence>
<organism evidence="14 15">
    <name type="scientific">Bacteroides uniformis</name>
    <dbReference type="NCBI Taxonomy" id="820"/>
    <lineage>
        <taxon>Bacteria</taxon>
        <taxon>Pseudomonadati</taxon>
        <taxon>Bacteroidota</taxon>
        <taxon>Bacteroidia</taxon>
        <taxon>Bacteroidales</taxon>
        <taxon>Bacteroidaceae</taxon>
        <taxon>Bacteroides</taxon>
    </lineage>
</organism>
<evidence type="ECO:0000256" key="2">
    <source>
        <dbReference type="ARBA" id="ARBA00022448"/>
    </source>
</evidence>
<dbReference type="AlphaFoldDB" id="A0A1Y3V6D7"/>
<keyword evidence="12" id="KW-0732">Signal</keyword>
<evidence type="ECO:0000256" key="10">
    <source>
        <dbReference type="PROSITE-ProRule" id="PRU01360"/>
    </source>
</evidence>
<dbReference type="NCBIfam" id="TIGR04057">
    <property type="entry name" value="SusC_RagA_signa"/>
    <property type="match status" value="1"/>
</dbReference>
<dbReference type="Proteomes" id="UP000196329">
    <property type="component" value="Unassembled WGS sequence"/>
</dbReference>
<evidence type="ECO:0000256" key="3">
    <source>
        <dbReference type="ARBA" id="ARBA00022452"/>
    </source>
</evidence>
<dbReference type="InterPro" id="IPR023996">
    <property type="entry name" value="TonB-dep_OMP_SusC/RagA"/>
</dbReference>
<dbReference type="Gene3D" id="2.60.40.1120">
    <property type="entry name" value="Carboxypeptidase-like, regulatory domain"/>
    <property type="match status" value="1"/>
</dbReference>
<dbReference type="Gene3D" id="2.170.130.10">
    <property type="entry name" value="TonB-dependent receptor, plug domain"/>
    <property type="match status" value="1"/>
</dbReference>
<gene>
    <name evidence="14" type="ORF">B5G17_04295</name>
</gene>
<dbReference type="Pfam" id="PF00593">
    <property type="entry name" value="TonB_dep_Rec_b-barrel"/>
    <property type="match status" value="1"/>
</dbReference>
<dbReference type="NCBIfam" id="TIGR04056">
    <property type="entry name" value="OMP_RagA_SusC"/>
    <property type="match status" value="1"/>
</dbReference>
<evidence type="ECO:0000256" key="5">
    <source>
        <dbReference type="ARBA" id="ARBA00022692"/>
    </source>
</evidence>
<dbReference type="SMART" id="SM00965">
    <property type="entry name" value="STN"/>
    <property type="match status" value="1"/>
</dbReference>
<keyword evidence="5 10" id="KW-0812">Transmembrane</keyword>
<dbReference type="SUPFAM" id="SSF56935">
    <property type="entry name" value="Porins"/>
    <property type="match status" value="1"/>
</dbReference>
<comment type="caution">
    <text evidence="14">The sequence shown here is derived from an EMBL/GenBank/DDBJ whole genome shotgun (WGS) entry which is preliminary data.</text>
</comment>
<feature type="signal peptide" evidence="12">
    <location>
        <begin position="1"/>
        <end position="24"/>
    </location>
</feature>
<dbReference type="InterPro" id="IPR011662">
    <property type="entry name" value="Secretin/TonB_short_N"/>
</dbReference>
<dbReference type="GO" id="GO:0009279">
    <property type="term" value="C:cell outer membrane"/>
    <property type="evidence" value="ECO:0007669"/>
    <property type="project" value="UniProtKB-SubCell"/>
</dbReference>
<dbReference type="FunFam" id="2.60.40.1120:FF:000003">
    <property type="entry name" value="Outer membrane protein Omp121"/>
    <property type="match status" value="1"/>
</dbReference>
<dbReference type="PROSITE" id="PS52016">
    <property type="entry name" value="TONB_DEPENDENT_REC_3"/>
    <property type="match status" value="1"/>
</dbReference>
<evidence type="ECO:0000256" key="11">
    <source>
        <dbReference type="RuleBase" id="RU003357"/>
    </source>
</evidence>
<protein>
    <submittedName>
        <fullName evidence="14">SusC/RagA family TonB-linked outer membrane protein</fullName>
    </submittedName>
</protein>
<dbReference type="InterPro" id="IPR012910">
    <property type="entry name" value="Plug_dom"/>
</dbReference>
<proteinExistence type="inferred from homology"/>
<keyword evidence="7 11" id="KW-0798">TonB box</keyword>
<evidence type="ECO:0000313" key="15">
    <source>
        <dbReference type="Proteomes" id="UP000196329"/>
    </source>
</evidence>
<dbReference type="SUPFAM" id="SSF49464">
    <property type="entry name" value="Carboxypeptidase regulatory domain-like"/>
    <property type="match status" value="1"/>
</dbReference>
<evidence type="ECO:0000256" key="12">
    <source>
        <dbReference type="SAM" id="SignalP"/>
    </source>
</evidence>
<evidence type="ECO:0000259" key="13">
    <source>
        <dbReference type="SMART" id="SM00965"/>
    </source>
</evidence>
<name>A0A1Y3V6D7_BACUN</name>
<accession>A0A1Y3V6D7</accession>
<dbReference type="InterPro" id="IPR008969">
    <property type="entry name" value="CarboxyPept-like_regulatory"/>
</dbReference>
<evidence type="ECO:0000256" key="8">
    <source>
        <dbReference type="ARBA" id="ARBA00023136"/>
    </source>
</evidence>
<dbReference type="Gene3D" id="2.40.170.20">
    <property type="entry name" value="TonB-dependent receptor, beta-barrel domain"/>
    <property type="match status" value="1"/>
</dbReference>
<evidence type="ECO:0000256" key="1">
    <source>
        <dbReference type="ARBA" id="ARBA00004571"/>
    </source>
</evidence>
<dbReference type="InterPro" id="IPR000531">
    <property type="entry name" value="Beta-barrel_TonB"/>
</dbReference>
<keyword evidence="3 10" id="KW-1134">Transmembrane beta strand</keyword>
<evidence type="ECO:0000256" key="7">
    <source>
        <dbReference type="ARBA" id="ARBA00023077"/>
    </source>
</evidence>
<dbReference type="Gene3D" id="3.55.50.30">
    <property type="match status" value="1"/>
</dbReference>
<keyword evidence="8 10" id="KW-0472">Membrane</keyword>
<reference evidence="15" key="1">
    <citation type="submission" date="2017-04" db="EMBL/GenBank/DDBJ databases">
        <title>Function of individual gut microbiota members based on whole genome sequencing of pure cultures obtained from chicken caecum.</title>
        <authorList>
            <person name="Medvecky M."/>
            <person name="Cejkova D."/>
            <person name="Polansky O."/>
            <person name="Karasova D."/>
            <person name="Kubasova T."/>
            <person name="Cizek A."/>
            <person name="Rychlik I."/>
        </authorList>
    </citation>
    <scope>NUCLEOTIDE SEQUENCE [LARGE SCALE GENOMIC DNA]</scope>
    <source>
        <strain evidence="15">An67</strain>
    </source>
</reference>
<comment type="subcellular location">
    <subcellularLocation>
        <location evidence="1 10">Cell outer membrane</location>
        <topology evidence="1 10">Multi-pass membrane protein</topology>
    </subcellularLocation>
</comment>
<evidence type="ECO:0000313" key="14">
    <source>
        <dbReference type="EMBL" id="OUN56155.1"/>
    </source>
</evidence>
<keyword evidence="4" id="KW-0406">Ion transport</keyword>
<keyword evidence="4" id="KW-0410">Iron transport</keyword>
<dbReference type="GO" id="GO:0006826">
    <property type="term" value="P:iron ion transport"/>
    <property type="evidence" value="ECO:0007669"/>
    <property type="project" value="UniProtKB-KW"/>
</dbReference>
<keyword evidence="9 10" id="KW-0998">Cell outer membrane</keyword>
<dbReference type="Pfam" id="PF07715">
    <property type="entry name" value="Plug"/>
    <property type="match status" value="1"/>
</dbReference>